<accession>A9CYE0</accession>
<proteinExistence type="predicted"/>
<reference evidence="2 3" key="1">
    <citation type="submission" date="2007-10" db="EMBL/GenBank/DDBJ databases">
        <authorList>
            <person name="Wagner-Dobler I."/>
            <person name="Ferriera S."/>
            <person name="Johnson J."/>
            <person name="Kravitz S."/>
            <person name="Beeson K."/>
            <person name="Sutton G."/>
            <person name="Rogers Y.-H."/>
            <person name="Friedman R."/>
            <person name="Frazier M."/>
            <person name="Venter J.C."/>
        </authorList>
    </citation>
    <scope>NUCLEOTIDE SEQUENCE [LARGE SCALE GENOMIC DNA]</scope>
    <source>
        <strain evidence="2 3">DFL-43</strain>
    </source>
</reference>
<dbReference type="EMBL" id="ABIA03000002">
    <property type="protein sequence ID" value="EDQ34560.2"/>
    <property type="molecule type" value="Genomic_DNA"/>
</dbReference>
<comment type="caution">
    <text evidence="2">The sequence shown here is derived from an EMBL/GenBank/DDBJ whole genome shotgun (WGS) entry which is preliminary data.</text>
</comment>
<evidence type="ECO:0000313" key="2">
    <source>
        <dbReference type="EMBL" id="EDQ34560.2"/>
    </source>
</evidence>
<reference evidence="2 3" key="2">
    <citation type="submission" date="2012-06" db="EMBL/GenBank/DDBJ databases">
        <authorList>
            <person name="Fiebig A."/>
        </authorList>
    </citation>
    <scope>NUCLEOTIDE SEQUENCE [LARGE SCALE GENOMIC DNA]</scope>
    <source>
        <strain evidence="2 3">DFL-43</strain>
    </source>
</reference>
<gene>
    <name evidence="2" type="ORF">HPDFL43_00145</name>
</gene>
<evidence type="ECO:0000313" key="3">
    <source>
        <dbReference type="Proteomes" id="UP000004291"/>
    </source>
</evidence>
<evidence type="ECO:0000256" key="1">
    <source>
        <dbReference type="SAM" id="Phobius"/>
    </source>
</evidence>
<keyword evidence="3" id="KW-1185">Reference proteome</keyword>
<keyword evidence="1" id="KW-0472">Membrane</keyword>
<sequence length="61" mass="6788">MVRFAQADCVNYLSIDDNEVTRNRDMTVLGFGAIAIATATLAIFSVLLHKTDARERQTPVF</sequence>
<keyword evidence="1" id="KW-1133">Transmembrane helix</keyword>
<dbReference type="Proteomes" id="UP000004291">
    <property type="component" value="Chromosome"/>
</dbReference>
<protein>
    <submittedName>
        <fullName evidence="2">Uncharacterized protein</fullName>
    </submittedName>
</protein>
<dbReference type="AlphaFoldDB" id="A9CYE0"/>
<feature type="transmembrane region" description="Helical" evidence="1">
    <location>
        <begin position="28"/>
        <end position="48"/>
    </location>
</feature>
<name>A9CYE0_HOEPD</name>
<dbReference type="HOGENOM" id="CLU_2916271_0_0_5"/>
<organism evidence="2 3">
    <name type="scientific">Hoeflea phototrophica (strain DSM 17068 / NCIMB 14078 / DFL-43)</name>
    <dbReference type="NCBI Taxonomy" id="411684"/>
    <lineage>
        <taxon>Bacteria</taxon>
        <taxon>Pseudomonadati</taxon>
        <taxon>Pseudomonadota</taxon>
        <taxon>Alphaproteobacteria</taxon>
        <taxon>Hyphomicrobiales</taxon>
        <taxon>Rhizobiaceae</taxon>
        <taxon>Hoeflea</taxon>
    </lineage>
</organism>
<keyword evidence="1" id="KW-0812">Transmembrane</keyword>